<feature type="region of interest" description="Disordered" evidence="1">
    <location>
        <begin position="13"/>
        <end position="72"/>
    </location>
</feature>
<feature type="compositionally biased region" description="Acidic residues" evidence="1">
    <location>
        <begin position="13"/>
        <end position="22"/>
    </location>
</feature>
<dbReference type="EMBL" id="QXFV01005188">
    <property type="protein sequence ID" value="KAE8965950.1"/>
    <property type="molecule type" value="Genomic_DNA"/>
</dbReference>
<feature type="compositionally biased region" description="Basic and acidic residues" evidence="1">
    <location>
        <begin position="30"/>
        <end position="46"/>
    </location>
</feature>
<sequence>MFARLGNFQSYLDEELGIDEPVGDINDVVQIKKSETEPKEEMRDADAPTVESPDDSSEVQTSAGLPGAILDANEEEAVVVQTMQTHT</sequence>
<proteinExistence type="predicted"/>
<evidence type="ECO:0000313" key="3">
    <source>
        <dbReference type="Proteomes" id="UP000429607"/>
    </source>
</evidence>
<dbReference type="AlphaFoldDB" id="A0A6A3H9U8"/>
<comment type="caution">
    <text evidence="2">The sequence shown here is derived from an EMBL/GenBank/DDBJ whole genome shotgun (WGS) entry which is preliminary data.</text>
</comment>
<dbReference type="Proteomes" id="UP000429607">
    <property type="component" value="Unassembled WGS sequence"/>
</dbReference>
<organism evidence="2 3">
    <name type="scientific">Phytophthora rubi</name>
    <dbReference type="NCBI Taxonomy" id="129364"/>
    <lineage>
        <taxon>Eukaryota</taxon>
        <taxon>Sar</taxon>
        <taxon>Stramenopiles</taxon>
        <taxon>Oomycota</taxon>
        <taxon>Peronosporomycetes</taxon>
        <taxon>Peronosporales</taxon>
        <taxon>Peronosporaceae</taxon>
        <taxon>Phytophthora</taxon>
    </lineage>
</organism>
<reference evidence="2 3" key="1">
    <citation type="submission" date="2018-09" db="EMBL/GenBank/DDBJ databases">
        <title>Genomic investigation of the strawberry pathogen Phytophthora fragariae indicates pathogenicity is determined by transcriptional variation in three key races.</title>
        <authorList>
            <person name="Adams T.M."/>
            <person name="Armitage A.D."/>
            <person name="Sobczyk M.K."/>
            <person name="Bates H.J."/>
            <person name="Dunwell J.M."/>
            <person name="Nellist C.F."/>
            <person name="Harrison R.J."/>
        </authorList>
    </citation>
    <scope>NUCLEOTIDE SEQUENCE [LARGE SCALE GENOMIC DNA]</scope>
    <source>
        <strain evidence="2 3">SCRP249</strain>
    </source>
</reference>
<evidence type="ECO:0000256" key="1">
    <source>
        <dbReference type="SAM" id="MobiDB-lite"/>
    </source>
</evidence>
<name>A0A6A3H9U8_9STRA</name>
<gene>
    <name evidence="2" type="ORF">PR001_g28564</name>
</gene>
<accession>A0A6A3H9U8</accession>
<protein>
    <submittedName>
        <fullName evidence="2">Uncharacterized protein</fullName>
    </submittedName>
</protein>
<evidence type="ECO:0000313" key="2">
    <source>
        <dbReference type="EMBL" id="KAE8965950.1"/>
    </source>
</evidence>